<keyword evidence="4 5" id="KW-0134">Cell wall</keyword>
<dbReference type="Pfam" id="PF03283">
    <property type="entry name" value="PAE"/>
    <property type="match status" value="1"/>
</dbReference>
<comment type="subcellular location">
    <subcellularLocation>
        <location evidence="2 5">Secreted</location>
        <location evidence="2 5">Cell wall</location>
    </subcellularLocation>
</comment>
<evidence type="ECO:0000313" key="6">
    <source>
        <dbReference type="EMBL" id="KAH7295507.1"/>
    </source>
</evidence>
<reference evidence="6 7" key="1">
    <citation type="submission" date="2021-08" db="EMBL/GenBank/DDBJ databases">
        <title>WGS assembly of Ceratopteris richardii.</title>
        <authorList>
            <person name="Marchant D.B."/>
            <person name="Chen G."/>
            <person name="Jenkins J."/>
            <person name="Shu S."/>
            <person name="Leebens-Mack J."/>
            <person name="Grimwood J."/>
            <person name="Schmutz J."/>
            <person name="Soltis P."/>
            <person name="Soltis D."/>
            <person name="Chen Z.-H."/>
        </authorList>
    </citation>
    <scope>NUCLEOTIDE SEQUENCE [LARGE SCALE GENOMIC DNA]</scope>
    <source>
        <strain evidence="6">Whitten #5841</strain>
        <tissue evidence="6">Leaf</tissue>
    </source>
</reference>
<comment type="function">
    <text evidence="1 5">Hydrolyzes acetyl esters in homogalacturonan regions of pectin. In type I primary cell wall, galacturonic acid residues of pectin can be acetylated at the O-2 and O-3 positions. Decreasing the degree of acetylation of pectin gels in vitro alters their physical properties.</text>
</comment>
<accession>A0A8T2RIF3</accession>
<dbReference type="InterPro" id="IPR004963">
    <property type="entry name" value="PAE/NOTUM"/>
</dbReference>
<evidence type="ECO:0000313" key="7">
    <source>
        <dbReference type="Proteomes" id="UP000825935"/>
    </source>
</evidence>
<dbReference type="EMBL" id="CM035432">
    <property type="protein sequence ID" value="KAH7295507.1"/>
    <property type="molecule type" value="Genomic_DNA"/>
</dbReference>
<evidence type="ECO:0000256" key="2">
    <source>
        <dbReference type="ARBA" id="ARBA00004191"/>
    </source>
</evidence>
<dbReference type="GO" id="GO:0016787">
    <property type="term" value="F:hydrolase activity"/>
    <property type="evidence" value="ECO:0007669"/>
    <property type="project" value="UniProtKB-KW"/>
</dbReference>
<keyword evidence="7" id="KW-1185">Reference proteome</keyword>
<keyword evidence="5" id="KW-0378">Hydrolase</keyword>
<dbReference type="GO" id="GO:0071555">
    <property type="term" value="P:cell wall organization"/>
    <property type="evidence" value="ECO:0007669"/>
    <property type="project" value="UniProtKB-KW"/>
</dbReference>
<comment type="caution">
    <text evidence="6">The sequence shown here is derived from an EMBL/GenBank/DDBJ whole genome shotgun (WGS) entry which is preliminary data.</text>
</comment>
<sequence>MEEQVVFGGSLSNSPLKNPDFYNWNRVKVRYCDGGSFSGDIDSPLEVKLDKVNQSKLIYFRGRRIWQAAMDDLLSLGLKHAKEALLSGCSAGALASMIHCDDFRKQLPDNAVVKCISDAGFFVDVRDVMNKTTIQSFYRDVVSLHGMAPQLSASCTRGDKCIFPQYLVRGTCISYWI</sequence>
<dbReference type="PANTHER" id="PTHR21562">
    <property type="entry name" value="NOTUM-RELATED"/>
    <property type="match status" value="1"/>
</dbReference>
<dbReference type="AlphaFoldDB" id="A0A8T2RIF3"/>
<organism evidence="6 7">
    <name type="scientific">Ceratopteris richardii</name>
    <name type="common">Triangle waterfern</name>
    <dbReference type="NCBI Taxonomy" id="49495"/>
    <lineage>
        <taxon>Eukaryota</taxon>
        <taxon>Viridiplantae</taxon>
        <taxon>Streptophyta</taxon>
        <taxon>Embryophyta</taxon>
        <taxon>Tracheophyta</taxon>
        <taxon>Polypodiopsida</taxon>
        <taxon>Polypodiidae</taxon>
        <taxon>Polypodiales</taxon>
        <taxon>Pteridineae</taxon>
        <taxon>Pteridaceae</taxon>
        <taxon>Parkerioideae</taxon>
        <taxon>Ceratopteris</taxon>
    </lineage>
</organism>
<dbReference type="EC" id="3.1.1.-" evidence="5"/>
<dbReference type="OMA" id="IFIRTVI"/>
<proteinExistence type="inferred from homology"/>
<evidence type="ECO:0000256" key="3">
    <source>
        <dbReference type="ARBA" id="ARBA00005784"/>
    </source>
</evidence>
<keyword evidence="5" id="KW-0964">Secreted</keyword>
<evidence type="ECO:0000256" key="4">
    <source>
        <dbReference type="ARBA" id="ARBA00022512"/>
    </source>
</evidence>
<keyword evidence="5" id="KW-0961">Cell wall biogenesis/degradation</keyword>
<comment type="similarity">
    <text evidence="3 5">Belongs to the pectinacetylesterase family.</text>
</comment>
<gene>
    <name evidence="6" type="ORF">KP509_27G052600</name>
</gene>
<name>A0A8T2RIF3_CERRI</name>
<protein>
    <recommendedName>
        <fullName evidence="5">Pectin acetylesterase</fullName>
        <ecNumber evidence="5">3.1.1.-</ecNumber>
    </recommendedName>
</protein>
<evidence type="ECO:0000256" key="5">
    <source>
        <dbReference type="RuleBase" id="RU363114"/>
    </source>
</evidence>
<evidence type="ECO:0000256" key="1">
    <source>
        <dbReference type="ARBA" id="ARBA00003534"/>
    </source>
</evidence>
<dbReference type="OrthoDB" id="2015280at2759"/>
<dbReference type="Proteomes" id="UP000825935">
    <property type="component" value="Chromosome 27"/>
</dbReference>